<reference evidence="4" key="1">
    <citation type="submission" date="2021-01" db="EMBL/GenBank/DDBJ databases">
        <authorList>
            <person name="Corre E."/>
            <person name="Pelletier E."/>
            <person name="Niang G."/>
            <person name="Scheremetjew M."/>
            <person name="Finn R."/>
            <person name="Kale V."/>
            <person name="Holt S."/>
            <person name="Cochrane G."/>
            <person name="Meng A."/>
            <person name="Brown T."/>
            <person name="Cohen L."/>
        </authorList>
    </citation>
    <scope>NUCLEOTIDE SEQUENCE</scope>
    <source>
        <strain evidence="4">CCMP325</strain>
    </source>
</reference>
<sequence length="203" mass="22502">MLIWCNEPRFQFLQSSGMSSELDLSSLKIKDDLKLKEVELFGGAMTMLMPAMFVDVSDFRQIPDTQECWADTEGTDQSVILEILAHEDQVQGAAIAEYYWDDIAQCNEASGEAANTITVAPQEVTQSVQVTERFLPVGISPGCQLIKTIPKSDSEVADAAEPCCWVIHGHQRVSKFKEHERNLVGIHLGVIQERGAMLACSRV</sequence>
<dbReference type="GO" id="GO:0006606">
    <property type="term" value="P:protein import into nucleus"/>
    <property type="evidence" value="ECO:0007669"/>
    <property type="project" value="TreeGrafter"/>
</dbReference>
<dbReference type="EMBL" id="HBEO01015873">
    <property type="protein sequence ID" value="CAD8484730.1"/>
    <property type="molecule type" value="Transcribed_RNA"/>
</dbReference>
<proteinExistence type="inferred from homology"/>
<dbReference type="PANTHER" id="PTHR15837">
    <property type="entry name" value="RAN GUANINE NUCLEOTIDE RELEASE FACTOR"/>
    <property type="match status" value="1"/>
</dbReference>
<name>A0A7S0EIF2_9CRYP</name>
<dbReference type="InterPro" id="IPR007681">
    <property type="entry name" value="Mog1"/>
</dbReference>
<dbReference type="GO" id="GO:0005085">
    <property type="term" value="F:guanyl-nucleotide exchange factor activity"/>
    <property type="evidence" value="ECO:0007669"/>
    <property type="project" value="TreeGrafter"/>
</dbReference>
<keyword evidence="2" id="KW-0813">Transport</keyword>
<dbReference type="GO" id="GO:0031267">
    <property type="term" value="F:small GTPase binding"/>
    <property type="evidence" value="ECO:0007669"/>
    <property type="project" value="TreeGrafter"/>
</dbReference>
<protein>
    <submittedName>
        <fullName evidence="4">Uncharacterized protein</fullName>
    </submittedName>
</protein>
<dbReference type="InterPro" id="IPR016123">
    <property type="entry name" value="Mog1/PsbP_a/b/a-sand"/>
</dbReference>
<gene>
    <name evidence="4" type="ORF">HPHI1048_LOCUS10808</name>
</gene>
<comment type="similarity">
    <text evidence="1">Belongs to the MOG1 family.</text>
</comment>
<dbReference type="PANTHER" id="PTHR15837:SF0">
    <property type="entry name" value="RAN GUANINE NUCLEOTIDE RELEASE FACTOR"/>
    <property type="match status" value="1"/>
</dbReference>
<accession>A0A7S0EIF2</accession>
<evidence type="ECO:0000313" key="4">
    <source>
        <dbReference type="EMBL" id="CAD8484730.1"/>
    </source>
</evidence>
<dbReference type="Gene3D" id="3.40.1000.10">
    <property type="entry name" value="Mog1/PsbP, alpha/beta/alpha sandwich"/>
    <property type="match status" value="1"/>
</dbReference>
<organism evidence="4">
    <name type="scientific">Hanusia phi</name>
    <dbReference type="NCBI Taxonomy" id="3032"/>
    <lineage>
        <taxon>Eukaryota</taxon>
        <taxon>Cryptophyceae</taxon>
        <taxon>Pyrenomonadales</taxon>
        <taxon>Geminigeraceae</taxon>
        <taxon>Hanusia</taxon>
    </lineage>
</organism>
<evidence type="ECO:0000256" key="1">
    <source>
        <dbReference type="ARBA" id="ARBA00010307"/>
    </source>
</evidence>
<evidence type="ECO:0000256" key="3">
    <source>
        <dbReference type="ARBA" id="ARBA00022927"/>
    </source>
</evidence>
<keyword evidence="3" id="KW-0653">Protein transport</keyword>
<dbReference type="SUPFAM" id="SSF55724">
    <property type="entry name" value="Mog1p/PsbP-like"/>
    <property type="match status" value="1"/>
</dbReference>
<dbReference type="GO" id="GO:0005634">
    <property type="term" value="C:nucleus"/>
    <property type="evidence" value="ECO:0007669"/>
    <property type="project" value="TreeGrafter"/>
</dbReference>
<evidence type="ECO:0000256" key="2">
    <source>
        <dbReference type="ARBA" id="ARBA00022448"/>
    </source>
</evidence>
<dbReference type="Pfam" id="PF04603">
    <property type="entry name" value="Mog1"/>
    <property type="match status" value="1"/>
</dbReference>
<dbReference type="AlphaFoldDB" id="A0A7S0EIF2"/>